<proteinExistence type="predicted"/>
<dbReference type="PATRIC" id="fig|264732.11.peg.2431"/>
<dbReference type="eggNOG" id="COG3344">
    <property type="taxonomic scope" value="Bacteria"/>
</dbReference>
<feature type="domain" description="Reverse transcriptase" evidence="1">
    <location>
        <begin position="66"/>
        <end position="317"/>
    </location>
</feature>
<protein>
    <submittedName>
        <fullName evidence="2">RNA-directed DNA polymerase (Reverse transcriptase)</fullName>
    </submittedName>
</protein>
<keyword evidence="2" id="KW-0548">Nucleotidyltransferase</keyword>
<dbReference type="InterPro" id="IPR051083">
    <property type="entry name" value="GrpII_Intron_Splice-Mob/Def"/>
</dbReference>
<dbReference type="STRING" id="264732.Moth_2231"/>
<dbReference type="PANTHER" id="PTHR34047:SF8">
    <property type="entry name" value="PROTEIN YKFC"/>
    <property type="match status" value="1"/>
</dbReference>
<dbReference type="SMR" id="Q2RGC1"/>
<gene>
    <name evidence="2" type="ordered locus">Moth_2231</name>
</gene>
<sequence>MTTKLARIAEVARTRPKERFTSLMHLIDADMLRICHVELKANRATGIDGITKEQYGDNLEANIQSLLERLKRKAYRPQPVRRVYIPKPGSDKKRPLGIPAYEDKIVQLAASKILNAIYEAEFLDMSFGFRPQRGCHDALKLLNYLIVARKVNYIVDADIKGFFDHVNHDWLMKFLGHRIADPNFLRFIRRFLKAGIMENGELRDATEGTPQGGIVSPILANIYLHYVLDLWFEKAVRKHCRGEAYMVRYADDFICCFQYKHEAEAFYRALKARLAKFSLSVAEEKTKIIPFGRFATQWCKRMGQNKPDTFDFLGFTHYCSTSHQGKFRVKRRTSRKKFRQSVQRMKEWIKGNRMMPAKVLMALLKRKLEGYYHYYGITDNSKRILAFHYIARCMLFKWLNRRSQRVSVKLQ</sequence>
<dbReference type="AlphaFoldDB" id="Q2RGC1"/>
<evidence type="ECO:0000259" key="1">
    <source>
        <dbReference type="PROSITE" id="PS50878"/>
    </source>
</evidence>
<dbReference type="InterPro" id="IPR000477">
    <property type="entry name" value="RT_dom"/>
</dbReference>
<dbReference type="InterPro" id="IPR043502">
    <property type="entry name" value="DNA/RNA_pol_sf"/>
</dbReference>
<dbReference type="NCBIfam" id="TIGR04416">
    <property type="entry name" value="group_II_RT_mat"/>
    <property type="match status" value="1"/>
</dbReference>
<dbReference type="SUPFAM" id="SSF56672">
    <property type="entry name" value="DNA/RNA polymerases"/>
    <property type="match status" value="1"/>
</dbReference>
<dbReference type="PANTHER" id="PTHR34047">
    <property type="entry name" value="NUCLEAR INTRON MATURASE 1, MITOCHONDRIAL-RELATED"/>
    <property type="match status" value="1"/>
</dbReference>
<dbReference type="EnsemblBacteria" id="ABC20518">
    <property type="protein sequence ID" value="ABC20518"/>
    <property type="gene ID" value="Moth_2231"/>
</dbReference>
<accession>Q2RGC1</accession>
<keyword evidence="2" id="KW-0808">Transferase</keyword>
<reference evidence="2" key="1">
    <citation type="submission" date="2005-12" db="EMBL/GenBank/DDBJ databases">
        <title>Complete sequence of Moorella thermoacetica ATCC 39073.</title>
        <authorList>
            <consortium name="US DOE Joint Genome Institute"/>
            <person name="Copeland A."/>
            <person name="Lucas S."/>
            <person name="Lapidus A."/>
            <person name="Barry K."/>
            <person name="Detter J.C."/>
            <person name="Glavina T."/>
            <person name="Hammon N."/>
            <person name="Israni S."/>
            <person name="Pitluck S."/>
            <person name="Chertkov O."/>
            <person name="Saunders E.H."/>
            <person name="Brettin T."/>
            <person name="Bruce D."/>
            <person name="Han C."/>
            <person name="Tapia R."/>
            <person name="Gilna P."/>
            <person name="Schmutz J."/>
            <person name="Larimer F."/>
            <person name="Land M."/>
            <person name="Kyrpides N."/>
            <person name="Anderson I."/>
            <person name="Richardson P."/>
            <person name="Ragsdale S."/>
        </authorList>
    </citation>
    <scope>NUCLEOTIDE SEQUENCE</scope>
    <source>
        <strain evidence="2">ATCC 39073</strain>
    </source>
</reference>
<keyword evidence="2" id="KW-0695">RNA-directed DNA polymerase</keyword>
<evidence type="ECO:0000313" key="2">
    <source>
        <dbReference type="EMBL" id="ABC20518.1"/>
    </source>
</evidence>
<dbReference type="EMBL" id="CP000232">
    <property type="protein sequence ID" value="ABC20518.1"/>
    <property type="molecule type" value="Genomic_DNA"/>
</dbReference>
<dbReference type="InterPro" id="IPR030931">
    <property type="entry name" value="Group_II_RT_mat"/>
</dbReference>
<dbReference type="Pfam" id="PF00078">
    <property type="entry name" value="RVT_1"/>
    <property type="match status" value="1"/>
</dbReference>
<dbReference type="PROSITE" id="PS50878">
    <property type="entry name" value="RT_POL"/>
    <property type="match status" value="1"/>
</dbReference>
<dbReference type="HOGENOM" id="CLU_013584_6_0_9"/>
<dbReference type="GO" id="GO:0003964">
    <property type="term" value="F:RNA-directed DNA polymerase activity"/>
    <property type="evidence" value="ECO:0007669"/>
    <property type="project" value="UniProtKB-KW"/>
</dbReference>
<dbReference type="OrthoDB" id="9793236at2"/>
<dbReference type="KEGG" id="mta:Moth_2231"/>
<organism evidence="2">
    <name type="scientific">Moorella thermoacetica (strain ATCC 39073 / JCM 9320)</name>
    <dbReference type="NCBI Taxonomy" id="264732"/>
    <lineage>
        <taxon>Bacteria</taxon>
        <taxon>Bacillati</taxon>
        <taxon>Bacillota</taxon>
        <taxon>Clostridia</taxon>
        <taxon>Neomoorellales</taxon>
        <taxon>Neomoorellaceae</taxon>
        <taxon>Neomoorella</taxon>
    </lineage>
</organism>
<dbReference type="CDD" id="cd01651">
    <property type="entry name" value="RT_G2_intron"/>
    <property type="match status" value="1"/>
</dbReference>
<name>Q2RGC1_MOOTA</name>